<accession>A0A1I7UWS8</accession>
<evidence type="ECO:0000313" key="2">
    <source>
        <dbReference type="WBParaSite" id="Csp11.Scaffold630.g20123.t1"/>
    </source>
</evidence>
<dbReference type="AlphaFoldDB" id="A0A1I7UWS8"/>
<name>A0A1I7UWS8_9PELO</name>
<evidence type="ECO:0000313" key="1">
    <source>
        <dbReference type="Proteomes" id="UP000095282"/>
    </source>
</evidence>
<proteinExistence type="predicted"/>
<dbReference type="WBParaSite" id="Csp11.Scaffold630.g20123.t1">
    <property type="protein sequence ID" value="Csp11.Scaffold630.g20123.t1"/>
    <property type="gene ID" value="Csp11.Scaffold630.g20123"/>
</dbReference>
<protein>
    <submittedName>
        <fullName evidence="2">GED domain-containing protein</fullName>
    </submittedName>
</protein>
<reference evidence="2" key="1">
    <citation type="submission" date="2016-11" db="UniProtKB">
        <authorList>
            <consortium name="WormBaseParasite"/>
        </authorList>
    </citation>
    <scope>IDENTIFICATION</scope>
</reference>
<dbReference type="Proteomes" id="UP000095282">
    <property type="component" value="Unplaced"/>
</dbReference>
<sequence length="71" mass="8295">MADTPLRELHPMNGSLSDADHDRFVNILLQRTQEEYRMSQLRTEAAKQENKENIHPPRANYHRSILLAIRG</sequence>
<keyword evidence="1" id="KW-1185">Reference proteome</keyword>
<organism evidence="1 2">
    <name type="scientific">Caenorhabditis tropicalis</name>
    <dbReference type="NCBI Taxonomy" id="1561998"/>
    <lineage>
        <taxon>Eukaryota</taxon>
        <taxon>Metazoa</taxon>
        <taxon>Ecdysozoa</taxon>
        <taxon>Nematoda</taxon>
        <taxon>Chromadorea</taxon>
        <taxon>Rhabditida</taxon>
        <taxon>Rhabditina</taxon>
        <taxon>Rhabditomorpha</taxon>
        <taxon>Rhabditoidea</taxon>
        <taxon>Rhabditidae</taxon>
        <taxon>Peloderinae</taxon>
        <taxon>Caenorhabditis</taxon>
    </lineage>
</organism>